<dbReference type="NCBIfam" id="NF033510">
    <property type="entry name" value="Ca_tandemer"/>
    <property type="match status" value="2"/>
</dbReference>
<comment type="caution">
    <text evidence="2">The sequence shown here is derived from an EMBL/GenBank/DDBJ whole genome shotgun (WGS) entry which is preliminary data.</text>
</comment>
<evidence type="ECO:0000313" key="3">
    <source>
        <dbReference type="Proteomes" id="UP001199044"/>
    </source>
</evidence>
<dbReference type="Proteomes" id="UP001199044">
    <property type="component" value="Unassembled WGS sequence"/>
</dbReference>
<sequence>MKLNQTILGSELSDNQRIAIDADGNMFVIEIGESLPEGAVVLTPTGDISDSLAVSLVDENSALVDITSDIDDIFAALEQGIDPTLIDDEFAPAAGSNQGSSLTNSGSIDRDASETIAVTEFTTLGFDRLGLSESQSVTLFNTVTPELPEVPPLNVPETPTIVLSGFGDGQISANEASDTEVSGTVSNIEDGQLVTVLITDSNGQSLTLQVPVQNGTFSGTVDLTSMIDGELTVEVTASNSDGLQASVTESAVLDADSADLPSVTIDNVGDGNISSDEASTLTLSGSVSNVENGQTVELVVTDINNQTVTVQGTVQNGVFSVDADVTGLADGPISVEATVSDVAGNSASGSATAILDADNVDLPTVSVDAVGDGNISADEATA</sequence>
<evidence type="ECO:0000256" key="1">
    <source>
        <dbReference type="SAM" id="MobiDB-lite"/>
    </source>
</evidence>
<gene>
    <name evidence="2" type="ORF">LDJ79_05580</name>
</gene>
<dbReference type="EMBL" id="JAIWIU010000032">
    <property type="protein sequence ID" value="MCA2015574.1"/>
    <property type="molecule type" value="Genomic_DNA"/>
</dbReference>
<evidence type="ECO:0008006" key="4">
    <source>
        <dbReference type="Google" id="ProtNLM"/>
    </source>
</evidence>
<organism evidence="2 3">
    <name type="scientific">Vibrio tritonius</name>
    <dbReference type="NCBI Taxonomy" id="1435069"/>
    <lineage>
        <taxon>Bacteria</taxon>
        <taxon>Pseudomonadati</taxon>
        <taxon>Pseudomonadota</taxon>
        <taxon>Gammaproteobacteria</taxon>
        <taxon>Vibrionales</taxon>
        <taxon>Vibrionaceae</taxon>
        <taxon>Vibrio</taxon>
    </lineage>
</organism>
<feature type="compositionally biased region" description="Polar residues" evidence="1">
    <location>
        <begin position="95"/>
        <end position="107"/>
    </location>
</feature>
<dbReference type="Gene3D" id="2.60.40.10">
    <property type="entry name" value="Immunoglobulins"/>
    <property type="match status" value="2"/>
</dbReference>
<proteinExistence type="predicted"/>
<evidence type="ECO:0000313" key="2">
    <source>
        <dbReference type="EMBL" id="MCA2015574.1"/>
    </source>
</evidence>
<reference evidence="3" key="1">
    <citation type="submission" date="2023-07" db="EMBL/GenBank/DDBJ databases">
        <title>Molecular identification of indigenous halophilic bacteria isolated from red sea cost, biodegradation of synthetic dyes and assessment of degraded metabolite toxicity.</title>
        <authorList>
            <person name="Chaieb K."/>
            <person name="Altayb H.N."/>
        </authorList>
    </citation>
    <scope>NUCLEOTIDE SEQUENCE [LARGE SCALE GENOMIC DNA]</scope>
    <source>
        <strain evidence="3">K20</strain>
    </source>
</reference>
<feature type="non-terminal residue" evidence="2">
    <location>
        <position position="382"/>
    </location>
</feature>
<protein>
    <recommendedName>
        <fullName evidence="4">Bacterial Ig-like domain-containing protein</fullName>
    </recommendedName>
</protein>
<name>A0ABS7YM97_9VIBR</name>
<feature type="region of interest" description="Disordered" evidence="1">
    <location>
        <begin position="89"/>
        <end position="108"/>
    </location>
</feature>
<accession>A0ABS7YM97</accession>
<keyword evidence="3" id="KW-1185">Reference proteome</keyword>
<dbReference type="InterPro" id="IPR013783">
    <property type="entry name" value="Ig-like_fold"/>
</dbReference>